<keyword evidence="1" id="KW-0808">Transferase</keyword>
<accession>A0A939LRE3</accession>
<keyword evidence="2" id="KW-0012">Acyltransferase</keyword>
<dbReference type="Gene3D" id="3.40.630.30">
    <property type="match status" value="1"/>
</dbReference>
<keyword evidence="5" id="KW-1185">Reference proteome</keyword>
<dbReference type="PANTHER" id="PTHR43877:SF1">
    <property type="entry name" value="ACETYLTRANSFERASE"/>
    <property type="match status" value="1"/>
</dbReference>
<dbReference type="AlphaFoldDB" id="A0A939LRE3"/>
<feature type="domain" description="N-acetyltransferase" evidence="3">
    <location>
        <begin position="10"/>
        <end position="169"/>
    </location>
</feature>
<name>A0A939LRE3_9CELL</name>
<evidence type="ECO:0000256" key="2">
    <source>
        <dbReference type="ARBA" id="ARBA00023315"/>
    </source>
</evidence>
<dbReference type="GO" id="GO:0016747">
    <property type="term" value="F:acyltransferase activity, transferring groups other than amino-acyl groups"/>
    <property type="evidence" value="ECO:0007669"/>
    <property type="project" value="InterPro"/>
</dbReference>
<proteinExistence type="predicted"/>
<dbReference type="SUPFAM" id="SSF55729">
    <property type="entry name" value="Acyl-CoA N-acyltransferases (Nat)"/>
    <property type="match status" value="1"/>
</dbReference>
<dbReference type="EMBL" id="JAGEMK010000011">
    <property type="protein sequence ID" value="MBO1753327.1"/>
    <property type="molecule type" value="Genomic_DNA"/>
</dbReference>
<dbReference type="InterPro" id="IPR000182">
    <property type="entry name" value="GNAT_dom"/>
</dbReference>
<organism evidence="4 5">
    <name type="scientific">Actinotalea soli</name>
    <dbReference type="NCBI Taxonomy" id="2819234"/>
    <lineage>
        <taxon>Bacteria</taxon>
        <taxon>Bacillati</taxon>
        <taxon>Actinomycetota</taxon>
        <taxon>Actinomycetes</taxon>
        <taxon>Micrococcales</taxon>
        <taxon>Cellulomonadaceae</taxon>
        <taxon>Actinotalea</taxon>
    </lineage>
</organism>
<evidence type="ECO:0000259" key="3">
    <source>
        <dbReference type="PROSITE" id="PS51186"/>
    </source>
</evidence>
<gene>
    <name evidence="4" type="ORF">J4G33_16075</name>
</gene>
<evidence type="ECO:0000313" key="5">
    <source>
        <dbReference type="Proteomes" id="UP000664209"/>
    </source>
</evidence>
<evidence type="ECO:0000256" key="1">
    <source>
        <dbReference type="ARBA" id="ARBA00022679"/>
    </source>
</evidence>
<dbReference type="PANTHER" id="PTHR43877">
    <property type="entry name" value="AMINOALKYLPHOSPHONATE N-ACETYLTRANSFERASE-RELATED-RELATED"/>
    <property type="match status" value="1"/>
</dbReference>
<evidence type="ECO:0000313" key="4">
    <source>
        <dbReference type="EMBL" id="MBO1753327.1"/>
    </source>
</evidence>
<dbReference type="InterPro" id="IPR050832">
    <property type="entry name" value="Bact_Acetyltransf"/>
</dbReference>
<protein>
    <submittedName>
        <fullName evidence="4">GNAT family N-acetyltransferase</fullName>
    </submittedName>
</protein>
<dbReference type="CDD" id="cd04301">
    <property type="entry name" value="NAT_SF"/>
    <property type="match status" value="1"/>
</dbReference>
<comment type="caution">
    <text evidence="4">The sequence shown here is derived from an EMBL/GenBank/DDBJ whole genome shotgun (WGS) entry which is preliminary data.</text>
</comment>
<sequence>MALFREQADVSVRPAVAEDDTAIARVQLEAWRAHHAAVLGPEVLDQLDVAAVRAQWTRAITQPPSTAHHVLVACDGAEVVGFASSAPAEDGVEVLALEVLPGRQRGGHGSRLLTACVDLAREHGAVHLQTWVLDEDEAREQFLGSAGLGADGAQRSLGISAGPDGLTRTVQEHRWVAEI</sequence>
<reference evidence="4" key="1">
    <citation type="submission" date="2021-03" db="EMBL/GenBank/DDBJ databases">
        <title>Actinotalea soli sp. nov., isolated from soil.</title>
        <authorList>
            <person name="Ping W."/>
            <person name="Zhang J."/>
        </authorList>
    </citation>
    <scope>NUCLEOTIDE SEQUENCE</scope>
    <source>
        <strain evidence="4">BY-33</strain>
    </source>
</reference>
<dbReference type="RefSeq" id="WP_208056997.1">
    <property type="nucleotide sequence ID" value="NZ_JAGEMK010000011.1"/>
</dbReference>
<dbReference type="PROSITE" id="PS51186">
    <property type="entry name" value="GNAT"/>
    <property type="match status" value="1"/>
</dbReference>
<dbReference type="Proteomes" id="UP000664209">
    <property type="component" value="Unassembled WGS sequence"/>
</dbReference>
<dbReference type="InterPro" id="IPR016181">
    <property type="entry name" value="Acyl_CoA_acyltransferase"/>
</dbReference>
<dbReference type="Pfam" id="PF00583">
    <property type="entry name" value="Acetyltransf_1"/>
    <property type="match status" value="1"/>
</dbReference>